<gene>
    <name evidence="8" type="ORF">CPB84DRAFT_1966141</name>
</gene>
<dbReference type="PANTHER" id="PTHR44533:SF4">
    <property type="entry name" value="DEAD_H RNA HELICASE, PUTATIVE-RELATED"/>
    <property type="match status" value="1"/>
</dbReference>
<dbReference type="Pfam" id="PF26076">
    <property type="entry name" value="WHD_DDX60"/>
    <property type="match status" value="1"/>
</dbReference>
<dbReference type="EMBL" id="JADNYJ010000158">
    <property type="protein sequence ID" value="KAF8878473.1"/>
    <property type="molecule type" value="Genomic_DNA"/>
</dbReference>
<dbReference type="InterPro" id="IPR011545">
    <property type="entry name" value="DEAD/DEAH_box_helicase_dom"/>
</dbReference>
<evidence type="ECO:0000256" key="5">
    <source>
        <dbReference type="SAM" id="MobiDB-lite"/>
    </source>
</evidence>
<dbReference type="SMART" id="SM00487">
    <property type="entry name" value="DEXDc"/>
    <property type="match status" value="1"/>
</dbReference>
<keyword evidence="3" id="KW-0347">Helicase</keyword>
<feature type="domain" description="Helicase ATP-binding" evidence="6">
    <location>
        <begin position="759"/>
        <end position="927"/>
    </location>
</feature>
<dbReference type="CDD" id="cd18025">
    <property type="entry name" value="DEXHc_DDX60"/>
    <property type="match status" value="1"/>
</dbReference>
<dbReference type="PANTHER" id="PTHR44533">
    <property type="entry name" value="DEAD/H RNA HELICASE, PUTATIVE-RELATED"/>
    <property type="match status" value="1"/>
</dbReference>
<evidence type="ECO:0000256" key="4">
    <source>
        <dbReference type="ARBA" id="ARBA00022840"/>
    </source>
</evidence>
<sequence>MDLEGFDAAVQTPRTIPKLKTLSFSKAVKLVDDVWYVKATRSARWMDLLGDYAGNEPFVIDGEALFQIILDDPLLSIGREGCNFQILHAYYMLERILGDYQRRSANIEIVFWHKRRHISMATGNSTFTVASRALARSMLFQHLQILPFKSHVFEDLVDPLWVQYAMANRPMFIMTSDGGLHKKQSTALQAAAIFFSGSLGISVALLKGAEYRDSKILSFVYEPAQNNVSLLNVLRPLSGIADTRLRDHLSNGLPQATYHLLAAASLNRAEINLTDFLLELNVMSAVERGVPPEVVFLFIVHILLLPSLSVSERAQAYRPLSSDLTDLIRQEFFSPLFYNAADYLASRHHPFQVDGAILMAMISFIISERGQALFALGSTLFSEAERLWSALSGPTLDFQEFAKQYPLPQQCTEDQDRMIESIGLLEFSNPVFDEEFSTLQIPGEICGKEEPGPRHYFDPGTKLSDTRHWHNQKSILPSHQGGSSSKLEDPRARSRRLRSEQRFMSALQVQAASLTGASGASLRQIIIVPVGLTKTDKDPISKAAAPRKKITPALSSADKLRLKIKEEKDAKQKDASEARWTHFLSTISDFTLSQKVAAMTDFSRNQKLDAPAILLEMRLFNVNLELHTWVGETDRDSDLVRDRYTVSIMRAVKDIFEAGIVTLQAKKVLTTVLIALGFNVYVSNIFPAAQFPEGQRLSFSFIKLLDSKTKSPRYPFMAIQEHPVIWQLRVFGEYMDRSMDSAPDTRVSFEPDAWQRKVLDGIDKNKSLLVVAPTSAGKTFISYYAMEKVLRESDDGILVYVAPTKALVTQITAEVYARFSKNLNGRSCWAIHTRDFRIHDPQKCQILVTVPEMLAIMLLSPPLATVWTPRIKRIILDEIHSIGQQEGGAVWEQIILFAPCPIIGLSATIGSPDVFSRWLESVQEAHGFAYEFIEHRNRYSHLRKFFYQIDGKGRVSSLGKHSATNRAKFLHPISLLSFGPRSLPPDLSLEARDTLTLYNALLTVNDQISTDLEPLDPRNFFPEDLVFLRQQDILLYESKLKDILIGLLAMSDPQDVSSPIGRVIQVLDPTMMDMANIAPAPTAFQNDLLMLLADLFAKNELPAILFNFDRTNCEIMAQSLIAHLESLEHQWRSEDARWIQKMKEWNLWKSQSKAREKALDKLKKRKKTNDENDKQDDSDPSWQSSFDPEDPSPEFSFVGRRSHYSYSDLEKQIEELRWTSIPSWAFDALKRGIGVHHAGMNKHYRSLVESLFRQGFIQVVIATGTLALGINAPAKTTIFCGDSPYLTSLMYRQCAGRAGRRGYDLRGNVVFYGLPADRVRRLVLSKLPTLGGNFPATSTMTLRLFNLLDGSKGSDFARHAIKSIMSLPHITLNSDIGREQLLHHLRFSIEYLRRSGLLDGTGKPVNLFIVATHLYYAEPSNFAFVALMRAGVFHRICNRLDAEDAKKGCMMVLCNLFGRRYLSQIFANERNIEELTQKYPSMVVLPPLPEDAQDVLIQHEAEILRIFTGYAFAFASQYGTKIGPDDTLPLSCTRYSASDEGNISPLRAHLRKAAIPVTIRSSFVANSGHNDSFNTVFELCNTARTGLNLNGHAIPTMSPFTTNGGGGLEHRLNAYILDFYIHGQVSTLAKANCIRRGDVWYLLQDFMLTLMTVKTGLQQLLWATSIDANAEKDSDTSDLKTYDIGDDFAIGEGETGSEDAESLGLPDNASPADKKVYRILTEICSEFEEKFRAMWA</sequence>
<dbReference type="InterPro" id="IPR059032">
    <property type="entry name" value="WHD_DDX60"/>
</dbReference>
<dbReference type="InterPro" id="IPR027417">
    <property type="entry name" value="P-loop_NTPase"/>
</dbReference>
<keyword evidence="2" id="KW-0378">Hydrolase</keyword>
<dbReference type="Pfam" id="PF00270">
    <property type="entry name" value="DEAD"/>
    <property type="match status" value="1"/>
</dbReference>
<evidence type="ECO:0000313" key="8">
    <source>
        <dbReference type="EMBL" id="KAF8878473.1"/>
    </source>
</evidence>
<reference evidence="8" key="1">
    <citation type="submission" date="2020-11" db="EMBL/GenBank/DDBJ databases">
        <authorList>
            <consortium name="DOE Joint Genome Institute"/>
            <person name="Ahrendt S."/>
            <person name="Riley R."/>
            <person name="Andreopoulos W."/>
            <person name="LaButti K."/>
            <person name="Pangilinan J."/>
            <person name="Ruiz-duenas F.J."/>
            <person name="Barrasa J.M."/>
            <person name="Sanchez-Garcia M."/>
            <person name="Camarero S."/>
            <person name="Miyauchi S."/>
            <person name="Serrano A."/>
            <person name="Linde D."/>
            <person name="Babiker R."/>
            <person name="Drula E."/>
            <person name="Ayuso-Fernandez I."/>
            <person name="Pacheco R."/>
            <person name="Padilla G."/>
            <person name="Ferreira P."/>
            <person name="Barriuso J."/>
            <person name="Kellner H."/>
            <person name="Castanera R."/>
            <person name="Alfaro M."/>
            <person name="Ramirez L."/>
            <person name="Pisabarro A.G."/>
            <person name="Kuo A."/>
            <person name="Tritt A."/>
            <person name="Lipzen A."/>
            <person name="He G."/>
            <person name="Yan M."/>
            <person name="Ng V."/>
            <person name="Cullen D."/>
            <person name="Martin F."/>
            <person name="Rosso M.-N."/>
            <person name="Henrissat B."/>
            <person name="Hibbett D."/>
            <person name="Martinez A.T."/>
            <person name="Grigoriev I.V."/>
        </authorList>
    </citation>
    <scope>NUCLEOTIDE SEQUENCE</scope>
    <source>
        <strain evidence="8">AH 44721</strain>
    </source>
</reference>
<organism evidence="8 9">
    <name type="scientific">Gymnopilus junonius</name>
    <name type="common">Spectacular rustgill mushroom</name>
    <name type="synonym">Gymnopilus spectabilis subsp. junonius</name>
    <dbReference type="NCBI Taxonomy" id="109634"/>
    <lineage>
        <taxon>Eukaryota</taxon>
        <taxon>Fungi</taxon>
        <taxon>Dikarya</taxon>
        <taxon>Basidiomycota</taxon>
        <taxon>Agaricomycotina</taxon>
        <taxon>Agaricomycetes</taxon>
        <taxon>Agaricomycetidae</taxon>
        <taxon>Agaricales</taxon>
        <taxon>Agaricineae</taxon>
        <taxon>Hymenogastraceae</taxon>
        <taxon>Gymnopilus</taxon>
    </lineage>
</organism>
<feature type="compositionally biased region" description="Basic and acidic residues" evidence="5">
    <location>
        <begin position="1168"/>
        <end position="1177"/>
    </location>
</feature>
<dbReference type="PROSITE" id="PS51194">
    <property type="entry name" value="HELICASE_CTER"/>
    <property type="match status" value="1"/>
</dbReference>
<feature type="compositionally biased region" description="Polar residues" evidence="5">
    <location>
        <begin position="473"/>
        <end position="485"/>
    </location>
</feature>
<dbReference type="GO" id="GO:0003676">
    <property type="term" value="F:nucleic acid binding"/>
    <property type="evidence" value="ECO:0007669"/>
    <property type="project" value="InterPro"/>
</dbReference>
<dbReference type="GO" id="GO:0016787">
    <property type="term" value="F:hydrolase activity"/>
    <property type="evidence" value="ECO:0007669"/>
    <property type="project" value="UniProtKB-KW"/>
</dbReference>
<dbReference type="Pfam" id="PF00271">
    <property type="entry name" value="Helicase_C"/>
    <property type="match status" value="1"/>
</dbReference>
<dbReference type="SMART" id="SM00490">
    <property type="entry name" value="HELICc"/>
    <property type="match status" value="1"/>
</dbReference>
<comment type="caution">
    <text evidence="8">The sequence shown here is derived from an EMBL/GenBank/DDBJ whole genome shotgun (WGS) entry which is preliminary data.</text>
</comment>
<proteinExistence type="predicted"/>
<dbReference type="InterPro" id="IPR014001">
    <property type="entry name" value="Helicase_ATP-bd"/>
</dbReference>
<evidence type="ECO:0000256" key="3">
    <source>
        <dbReference type="ARBA" id="ARBA00022806"/>
    </source>
</evidence>
<dbReference type="Gene3D" id="3.40.50.300">
    <property type="entry name" value="P-loop containing nucleotide triphosphate hydrolases"/>
    <property type="match status" value="2"/>
</dbReference>
<feature type="domain" description="Helicase C-terminal" evidence="7">
    <location>
        <begin position="1154"/>
        <end position="1348"/>
    </location>
</feature>
<dbReference type="FunFam" id="3.40.50.300:FF:001039">
    <property type="entry name" value="ATP-dependent RNA helicase DDX60"/>
    <property type="match status" value="1"/>
</dbReference>
<dbReference type="PROSITE" id="PS51192">
    <property type="entry name" value="HELICASE_ATP_BIND_1"/>
    <property type="match status" value="1"/>
</dbReference>
<keyword evidence="9" id="KW-1185">Reference proteome</keyword>
<keyword evidence="4" id="KW-0067">ATP-binding</keyword>
<feature type="region of interest" description="Disordered" evidence="5">
    <location>
        <begin position="473"/>
        <end position="497"/>
    </location>
</feature>
<name>A0A9P5TIA8_GYMJU</name>
<dbReference type="SUPFAM" id="SSF52540">
    <property type="entry name" value="P-loop containing nucleoside triphosphate hydrolases"/>
    <property type="match status" value="1"/>
</dbReference>
<dbReference type="GO" id="GO:0004386">
    <property type="term" value="F:helicase activity"/>
    <property type="evidence" value="ECO:0007669"/>
    <property type="project" value="UniProtKB-KW"/>
</dbReference>
<accession>A0A9P5TIA8</accession>
<evidence type="ECO:0000259" key="6">
    <source>
        <dbReference type="PROSITE" id="PS51192"/>
    </source>
</evidence>
<dbReference type="InterPro" id="IPR001650">
    <property type="entry name" value="Helicase_C-like"/>
</dbReference>
<evidence type="ECO:0000259" key="7">
    <source>
        <dbReference type="PROSITE" id="PS51194"/>
    </source>
</evidence>
<dbReference type="GO" id="GO:0005524">
    <property type="term" value="F:ATP binding"/>
    <property type="evidence" value="ECO:0007669"/>
    <property type="project" value="UniProtKB-KW"/>
</dbReference>
<feature type="compositionally biased region" description="Basic and acidic residues" evidence="5">
    <location>
        <begin position="486"/>
        <end position="497"/>
    </location>
</feature>
<dbReference type="Pfam" id="PF23002">
    <property type="entry name" value="PIN-like_DDX60"/>
    <property type="match status" value="1"/>
</dbReference>
<evidence type="ECO:0000256" key="2">
    <source>
        <dbReference type="ARBA" id="ARBA00022801"/>
    </source>
</evidence>
<evidence type="ECO:0000313" key="9">
    <source>
        <dbReference type="Proteomes" id="UP000724874"/>
    </source>
</evidence>
<protein>
    <recommendedName>
        <fullName evidence="10">P-loop containing nucleoside triphosphate hydrolase protein</fullName>
    </recommendedName>
</protein>
<keyword evidence="1" id="KW-0547">Nucleotide-binding</keyword>
<dbReference type="CDD" id="cd18795">
    <property type="entry name" value="SF2_C_Ski2"/>
    <property type="match status" value="1"/>
</dbReference>
<dbReference type="InterPro" id="IPR052431">
    <property type="entry name" value="SKI2_subfamily_helicases"/>
</dbReference>
<dbReference type="OrthoDB" id="2320933at2759"/>
<feature type="region of interest" description="Disordered" evidence="5">
    <location>
        <begin position="1162"/>
        <end position="1193"/>
    </location>
</feature>
<dbReference type="InterPro" id="IPR055124">
    <property type="entry name" value="PIN-like_DDX60"/>
</dbReference>
<dbReference type="Proteomes" id="UP000724874">
    <property type="component" value="Unassembled WGS sequence"/>
</dbReference>
<evidence type="ECO:0008006" key="10">
    <source>
        <dbReference type="Google" id="ProtNLM"/>
    </source>
</evidence>
<evidence type="ECO:0000256" key="1">
    <source>
        <dbReference type="ARBA" id="ARBA00022741"/>
    </source>
</evidence>
<dbReference type="GO" id="GO:0005737">
    <property type="term" value="C:cytoplasm"/>
    <property type="evidence" value="ECO:0007669"/>
    <property type="project" value="TreeGrafter"/>
</dbReference>